<dbReference type="OrthoDB" id="441660at2759"/>
<dbReference type="FunFam" id="3.10.100.10:FF:000015">
    <property type="entry name" value="C-type lectin Cal"/>
    <property type="match status" value="1"/>
</dbReference>
<dbReference type="GeneID" id="103732002"/>
<gene>
    <name evidence="7" type="primary">Reg4</name>
</gene>
<dbReference type="KEGG" id="ngi:103732002"/>
<dbReference type="SMART" id="SM00034">
    <property type="entry name" value="CLECT"/>
    <property type="match status" value="1"/>
</dbReference>
<dbReference type="RefSeq" id="XP_008828743.1">
    <property type="nucleotide sequence ID" value="XM_008830521.1"/>
</dbReference>
<keyword evidence="5" id="KW-0732">Signal</keyword>
<evidence type="ECO:0000256" key="3">
    <source>
        <dbReference type="ARBA" id="ARBA00022734"/>
    </source>
</evidence>
<keyword evidence="4" id="KW-1015">Disulfide bond</keyword>
<dbReference type="GO" id="GO:0008201">
    <property type="term" value="F:heparin binding"/>
    <property type="evidence" value="ECO:0007669"/>
    <property type="project" value="Ensembl"/>
</dbReference>
<accession>A0A8C6QM92</accession>
<reference evidence="7" key="1">
    <citation type="submission" date="2025-08" db="UniProtKB">
        <authorList>
            <consortium name="Ensembl"/>
        </authorList>
    </citation>
    <scope>IDENTIFICATION</scope>
</reference>
<reference evidence="7" key="2">
    <citation type="submission" date="2025-09" db="UniProtKB">
        <authorList>
            <consortium name="Ensembl"/>
        </authorList>
    </citation>
    <scope>IDENTIFICATION</scope>
</reference>
<dbReference type="AlphaFoldDB" id="A0A8C6QM92"/>
<dbReference type="InterPro" id="IPR016186">
    <property type="entry name" value="C-type_lectin-like/link_sf"/>
</dbReference>
<feature type="chain" id="PRO_5034833369" evidence="5">
    <location>
        <begin position="23"/>
        <end position="158"/>
    </location>
</feature>
<keyword evidence="2" id="KW-0964">Secreted</keyword>
<dbReference type="GO" id="GO:0005737">
    <property type="term" value="C:cytoplasm"/>
    <property type="evidence" value="ECO:0007669"/>
    <property type="project" value="Ensembl"/>
</dbReference>
<dbReference type="Gene3D" id="3.10.100.10">
    <property type="entry name" value="Mannose-Binding Protein A, subunit A"/>
    <property type="match status" value="1"/>
</dbReference>
<dbReference type="PROSITE" id="PS50041">
    <property type="entry name" value="C_TYPE_LECTIN_2"/>
    <property type="match status" value="1"/>
</dbReference>
<sequence length="158" mass="18308">MASKGMRLLLLLSCIASPEVMSDNILRPSCISGWFYHRSHCYGYFRKMGNWSHAELECQSYGNGSHLASVLNQKEVSVISKYITGYQRNQPVWIGLHDPQKRQLWQWIDGSTSLYRSWGDTSTSGARHCAELSPRNKFLTWSKNECNKRQHFLCKYQP</sequence>
<evidence type="ECO:0000313" key="8">
    <source>
        <dbReference type="Proteomes" id="UP000694381"/>
    </source>
</evidence>
<dbReference type="InterPro" id="IPR050111">
    <property type="entry name" value="C-type_lectin/snaclec_domain"/>
</dbReference>
<dbReference type="SUPFAM" id="SSF56436">
    <property type="entry name" value="C-type lectin-like"/>
    <property type="match status" value="1"/>
</dbReference>
<protein>
    <submittedName>
        <fullName evidence="7">Regenerating islet-derived family, member 4</fullName>
    </submittedName>
</protein>
<evidence type="ECO:0000313" key="7">
    <source>
        <dbReference type="Ensembl" id="ENSNGAP00000005563.1"/>
    </source>
</evidence>
<evidence type="ECO:0000256" key="1">
    <source>
        <dbReference type="ARBA" id="ARBA00004613"/>
    </source>
</evidence>
<evidence type="ECO:0000256" key="5">
    <source>
        <dbReference type="SAM" id="SignalP"/>
    </source>
</evidence>
<dbReference type="PRINTS" id="PR01504">
    <property type="entry name" value="PNCREATITSAP"/>
</dbReference>
<dbReference type="CDD" id="cd03594">
    <property type="entry name" value="CLECT_REG-1_like"/>
    <property type="match status" value="1"/>
</dbReference>
<dbReference type="CTD" id="83998"/>
<dbReference type="PANTHER" id="PTHR22803">
    <property type="entry name" value="MANNOSE, PHOSPHOLIPASE, LECTIN RECEPTOR RELATED"/>
    <property type="match status" value="1"/>
</dbReference>
<feature type="domain" description="C-type lectin" evidence="6">
    <location>
        <begin position="37"/>
        <end position="155"/>
    </location>
</feature>
<comment type="subcellular location">
    <subcellularLocation>
        <location evidence="1">Secreted</location>
    </subcellularLocation>
</comment>
<organism evidence="7 8">
    <name type="scientific">Nannospalax galili</name>
    <name type="common">Northern Israeli blind subterranean mole rat</name>
    <name type="synonym">Spalax galili</name>
    <dbReference type="NCBI Taxonomy" id="1026970"/>
    <lineage>
        <taxon>Eukaryota</taxon>
        <taxon>Metazoa</taxon>
        <taxon>Chordata</taxon>
        <taxon>Craniata</taxon>
        <taxon>Vertebrata</taxon>
        <taxon>Euteleostomi</taxon>
        <taxon>Mammalia</taxon>
        <taxon>Eutheria</taxon>
        <taxon>Euarchontoglires</taxon>
        <taxon>Glires</taxon>
        <taxon>Rodentia</taxon>
        <taxon>Myomorpha</taxon>
        <taxon>Muroidea</taxon>
        <taxon>Spalacidae</taxon>
        <taxon>Spalacinae</taxon>
        <taxon>Nannospalax</taxon>
    </lineage>
</organism>
<dbReference type="GO" id="GO:0005576">
    <property type="term" value="C:extracellular region"/>
    <property type="evidence" value="ECO:0007669"/>
    <property type="project" value="UniProtKB-SubCell"/>
</dbReference>
<dbReference type="InterPro" id="IPR001304">
    <property type="entry name" value="C-type_lectin-like"/>
</dbReference>
<evidence type="ECO:0000259" key="6">
    <source>
        <dbReference type="PROSITE" id="PS50041"/>
    </source>
</evidence>
<evidence type="ECO:0000256" key="2">
    <source>
        <dbReference type="ARBA" id="ARBA00022525"/>
    </source>
</evidence>
<evidence type="ECO:0000256" key="4">
    <source>
        <dbReference type="ARBA" id="ARBA00023157"/>
    </source>
</evidence>
<dbReference type="GO" id="GO:0009617">
    <property type="term" value="P:response to bacterium"/>
    <property type="evidence" value="ECO:0007669"/>
    <property type="project" value="Ensembl"/>
</dbReference>
<name>A0A8C6QM92_NANGA</name>
<feature type="signal peptide" evidence="5">
    <location>
        <begin position="1"/>
        <end position="22"/>
    </location>
</feature>
<proteinExistence type="predicted"/>
<dbReference type="OMA" id="RSHCYGY"/>
<dbReference type="GeneTree" id="ENSGT00940000161011"/>
<keyword evidence="3" id="KW-0430">Lectin</keyword>
<dbReference type="Proteomes" id="UP000694381">
    <property type="component" value="Unassembled WGS sequence"/>
</dbReference>
<dbReference type="Pfam" id="PF00059">
    <property type="entry name" value="Lectin_C"/>
    <property type="match status" value="1"/>
</dbReference>
<dbReference type="GO" id="GO:2001065">
    <property type="term" value="F:mannan binding"/>
    <property type="evidence" value="ECO:0007669"/>
    <property type="project" value="Ensembl"/>
</dbReference>
<dbReference type="Ensembl" id="ENSNGAT00000009606.1">
    <property type="protein sequence ID" value="ENSNGAP00000005563.1"/>
    <property type="gene ID" value="ENSNGAG00000007946.1"/>
</dbReference>
<keyword evidence="8" id="KW-1185">Reference proteome</keyword>
<dbReference type="InterPro" id="IPR016187">
    <property type="entry name" value="CTDL_fold"/>
</dbReference>